<feature type="domain" description="Type II/III secretion system secretin-like" evidence="3">
    <location>
        <begin position="240"/>
        <end position="399"/>
    </location>
</feature>
<keyword evidence="2" id="KW-0472">Membrane</keyword>
<reference evidence="5 6" key="1">
    <citation type="submission" date="2020-04" db="EMBL/GenBank/DDBJ databases">
        <title>Genome sequencing of Rosenbergiella species.</title>
        <authorList>
            <person name="Alvarez-Perez S."/>
            <person name="Lievens B."/>
        </authorList>
    </citation>
    <scope>NUCLEOTIDE SEQUENCE [LARGE SCALE GENOMIC DNA]</scope>
    <source>
        <strain evidence="5 6">CdVSA20.1</strain>
    </source>
</reference>
<accession>A0ABS5T6J8</accession>
<evidence type="ECO:0000313" key="5">
    <source>
        <dbReference type="EMBL" id="MBT0727961.1"/>
    </source>
</evidence>
<dbReference type="PANTHER" id="PTHR30332:SF17">
    <property type="entry name" value="TYPE IV PILIATION SYSTEM PROTEIN DR_0774-RELATED"/>
    <property type="match status" value="1"/>
</dbReference>
<evidence type="ECO:0000259" key="4">
    <source>
        <dbReference type="Pfam" id="PF13629"/>
    </source>
</evidence>
<dbReference type="InterPro" id="IPR032789">
    <property type="entry name" value="T2SS-T3SS_pil_N"/>
</dbReference>
<proteinExistence type="inferred from homology"/>
<comment type="similarity">
    <text evidence="1">Belongs to the bacterial secretin family.</text>
</comment>
<dbReference type="PANTHER" id="PTHR30332">
    <property type="entry name" value="PROBABLE GENERAL SECRETION PATHWAY PROTEIN D"/>
    <property type="match status" value="1"/>
</dbReference>
<dbReference type="InterPro" id="IPR004846">
    <property type="entry name" value="T2SS/T3SS_dom"/>
</dbReference>
<dbReference type="Pfam" id="PF00263">
    <property type="entry name" value="Secretin"/>
    <property type="match status" value="1"/>
</dbReference>
<gene>
    <name evidence="5" type="ORF">HGT73_11360</name>
</gene>
<keyword evidence="2" id="KW-0812">Transmembrane</keyword>
<feature type="domain" description="Pilus formation protein N-terminal" evidence="4">
    <location>
        <begin position="27"/>
        <end position="94"/>
    </location>
</feature>
<dbReference type="Proteomes" id="UP000786875">
    <property type="component" value="Unassembled WGS sequence"/>
</dbReference>
<evidence type="ECO:0000256" key="2">
    <source>
        <dbReference type="SAM" id="Phobius"/>
    </source>
</evidence>
<dbReference type="InterPro" id="IPR001775">
    <property type="entry name" value="GspD/PilQ"/>
</dbReference>
<protein>
    <submittedName>
        <fullName evidence="5">Type II and III secretion system protein family protein</fullName>
    </submittedName>
</protein>
<evidence type="ECO:0000256" key="1">
    <source>
        <dbReference type="RuleBase" id="RU004003"/>
    </source>
</evidence>
<name>A0ABS5T6J8_9GAMM</name>
<dbReference type="RefSeq" id="WP_214215078.1">
    <property type="nucleotide sequence ID" value="NZ_JABBFO010000011.1"/>
</dbReference>
<keyword evidence="2" id="KW-1133">Transmembrane helix</keyword>
<organism evidence="5 6">
    <name type="scientific">Rosenbergiella australiborealis</name>
    <dbReference type="NCBI Taxonomy" id="1544696"/>
    <lineage>
        <taxon>Bacteria</taxon>
        <taxon>Pseudomonadati</taxon>
        <taxon>Pseudomonadota</taxon>
        <taxon>Gammaproteobacteria</taxon>
        <taxon>Enterobacterales</taxon>
        <taxon>Erwiniaceae</taxon>
        <taxon>Rosenbergiella</taxon>
    </lineage>
</organism>
<keyword evidence="6" id="KW-1185">Reference proteome</keyword>
<dbReference type="PRINTS" id="PR01032">
    <property type="entry name" value="PHAGEIV"/>
</dbReference>
<feature type="transmembrane region" description="Helical" evidence="2">
    <location>
        <begin position="12"/>
        <end position="32"/>
    </location>
</feature>
<comment type="caution">
    <text evidence="5">The sequence shown here is derived from an EMBL/GenBank/DDBJ whole genome shotgun (WGS) entry which is preliminary data.</text>
</comment>
<evidence type="ECO:0000259" key="3">
    <source>
        <dbReference type="Pfam" id="PF00263"/>
    </source>
</evidence>
<sequence length="447" mass="48869">MKRLYAGISLKSILMILVIALPFFATAETIYLSKGTARTIKSHAPIDTVFTTDANVVNYNMISDNEVVIYGVDNGEGEILIVQNDMTRNIKVIVDPLIGKLAKQIEDQFVGSTIGLKKVGDGYILTGTAADEESRDAIYQIVGEALGLERIEVKTKFTSETTGFEQDNIPYLSQYSYRKLQNKMTLPFANQVNVKVSIVELNRNYSDALGIEWGQAMDVGSFVLNKLKFNATQLTSVINALGNESVARVLAEPNLSVLSGETADFLVGGEIPVLTSSSNGSSVEYKEVGIKMLVAAKVENSQKVRLTLSQEVSNVDSNNVTKTNELLLPAIKSRKSRTTIELADGESFVLAGLLSESEKEVLKKIPYIGDIPVLGAFFRSTSSQRERTELVVVATVNLVRPISSSQVSLPNWQRSTLLERYLNIGSSGSHTSKKAVVDFLEQGGFIY</sequence>
<dbReference type="PRINTS" id="PR00811">
    <property type="entry name" value="BCTERIALGSPD"/>
</dbReference>
<dbReference type="EMBL" id="JABBFO010000011">
    <property type="protein sequence ID" value="MBT0727961.1"/>
    <property type="molecule type" value="Genomic_DNA"/>
</dbReference>
<dbReference type="Pfam" id="PF13629">
    <property type="entry name" value="T2SS-T3SS_pil_N"/>
    <property type="match status" value="1"/>
</dbReference>
<dbReference type="InterPro" id="IPR050810">
    <property type="entry name" value="Bact_Secretion_Sys_Channel"/>
</dbReference>
<evidence type="ECO:0000313" key="6">
    <source>
        <dbReference type="Proteomes" id="UP000786875"/>
    </source>
</evidence>